<accession>A0A423V6M8</accession>
<gene>
    <name evidence="2" type="ORF">D3105_01605</name>
</gene>
<protein>
    <recommendedName>
        <fullName evidence="4">Ig-like domain-containing protein</fullName>
    </recommendedName>
</protein>
<evidence type="ECO:0000313" key="3">
    <source>
        <dbReference type="Proteomes" id="UP000285596"/>
    </source>
</evidence>
<feature type="signal peptide" evidence="1">
    <location>
        <begin position="1"/>
        <end position="32"/>
    </location>
</feature>
<dbReference type="Proteomes" id="UP000285596">
    <property type="component" value="Unassembled WGS sequence"/>
</dbReference>
<evidence type="ECO:0008006" key="4">
    <source>
        <dbReference type="Google" id="ProtNLM"/>
    </source>
</evidence>
<reference evidence="2 3" key="1">
    <citation type="submission" date="2018-08" db="EMBL/GenBank/DDBJ databases">
        <title>Streptomyces globisporus 1912-4Crt, whole genome shotgun sequence.</title>
        <authorList>
            <person name="Matselyukh B."/>
        </authorList>
    </citation>
    <scope>NUCLEOTIDE SEQUENCE [LARGE SCALE GENOMIC DNA]</scope>
    <source>
        <strain evidence="2 3">1912-4Crt</strain>
    </source>
</reference>
<sequence length="127" mass="13409">MEKRNIMKVNWGKKAATGVLAGLLMTSGLSLATAAPAAAAGAKYTCKATPSLSLGRPVSTSSCKKSSKGKAVKKHRAVLVCDVVRGRGAEHTIPWTVFGDWKKPGEKSSVKCGFSSFLRSVKVETKK</sequence>
<proteinExistence type="predicted"/>
<comment type="caution">
    <text evidence="2">The sequence shown here is derived from an EMBL/GenBank/DDBJ whole genome shotgun (WGS) entry which is preliminary data.</text>
</comment>
<organism evidence="2 3">
    <name type="scientific">Streptomyces globisporus</name>
    <dbReference type="NCBI Taxonomy" id="1908"/>
    <lineage>
        <taxon>Bacteria</taxon>
        <taxon>Bacillati</taxon>
        <taxon>Actinomycetota</taxon>
        <taxon>Actinomycetes</taxon>
        <taxon>Kitasatosporales</taxon>
        <taxon>Streptomycetaceae</taxon>
        <taxon>Streptomyces</taxon>
    </lineage>
</organism>
<evidence type="ECO:0000313" key="2">
    <source>
        <dbReference type="EMBL" id="ROV70274.1"/>
    </source>
</evidence>
<name>A0A423V6M8_STRGL</name>
<dbReference type="AlphaFoldDB" id="A0A423V6M8"/>
<feature type="chain" id="PRO_5039179966" description="Ig-like domain-containing protein" evidence="1">
    <location>
        <begin position="33"/>
        <end position="127"/>
    </location>
</feature>
<keyword evidence="1" id="KW-0732">Signal</keyword>
<evidence type="ECO:0000256" key="1">
    <source>
        <dbReference type="SAM" id="SignalP"/>
    </source>
</evidence>
<dbReference type="EMBL" id="QWFA01000004">
    <property type="protein sequence ID" value="ROV70274.1"/>
    <property type="molecule type" value="Genomic_DNA"/>
</dbReference>